<comment type="caution">
    <text evidence="6">The sequence shown here is derived from an EMBL/GenBank/DDBJ whole genome shotgun (WGS) entry which is preliminary data.</text>
</comment>
<dbReference type="FunFam" id="3.30.200.20:FF:000266">
    <property type="entry name" value="probable serine/threonine-protein kinase RLCKVII"/>
    <property type="match status" value="1"/>
</dbReference>
<dbReference type="AlphaFoldDB" id="A0AAV1X606"/>
<dbReference type="PANTHER" id="PTHR47985:SF32">
    <property type="entry name" value="RECEPTOR-LIKE KINASE LIP2"/>
    <property type="match status" value="1"/>
</dbReference>
<dbReference type="GO" id="GO:0004713">
    <property type="term" value="F:protein tyrosine kinase activity"/>
    <property type="evidence" value="ECO:0007669"/>
    <property type="project" value="InterPro"/>
</dbReference>
<evidence type="ECO:0000259" key="5">
    <source>
        <dbReference type="SMART" id="SM00219"/>
    </source>
</evidence>
<feature type="compositionally biased region" description="Basic and acidic residues" evidence="4">
    <location>
        <begin position="370"/>
        <end position="379"/>
    </location>
</feature>
<feature type="compositionally biased region" description="Basic and acidic residues" evidence="4">
    <location>
        <begin position="297"/>
        <end position="307"/>
    </location>
</feature>
<name>A0AAV1X606_LUPLU</name>
<gene>
    <name evidence="6" type="ORF">LLUT_LOCUS17696</name>
</gene>
<dbReference type="Pfam" id="PF07714">
    <property type="entry name" value="PK_Tyr_Ser-Thr"/>
    <property type="match status" value="1"/>
</dbReference>
<accession>A0AAV1X606</accession>
<feature type="compositionally biased region" description="Low complexity" evidence="4">
    <location>
        <begin position="261"/>
        <end position="277"/>
    </location>
</feature>
<evidence type="ECO:0000256" key="2">
    <source>
        <dbReference type="ARBA" id="ARBA00022527"/>
    </source>
</evidence>
<keyword evidence="2" id="KW-0418">Kinase</keyword>
<evidence type="ECO:0000256" key="1">
    <source>
        <dbReference type="ARBA" id="ARBA00004370"/>
    </source>
</evidence>
<comment type="subcellular location">
    <subcellularLocation>
        <location evidence="1">Membrane</location>
    </subcellularLocation>
</comment>
<feature type="compositionally biased region" description="Low complexity" evidence="4">
    <location>
        <begin position="164"/>
        <end position="183"/>
    </location>
</feature>
<keyword evidence="2" id="KW-0808">Transferase</keyword>
<feature type="region of interest" description="Disordered" evidence="4">
    <location>
        <begin position="218"/>
        <end position="379"/>
    </location>
</feature>
<sequence>MKIMISTQIFDPAKINAQNFTFRELATATKNFRHECLIGEEGFGRVYKGIIPATGKAVAVKQLDRNGMQECKDFLVEVWALSLLHHENLVSLIGYCADGDQHLLVYEFIQAIPVEDRLFVPLANAIPPPLPPVTFVSKHSEGASESESEYESGSESESGKESCKSYSSKKGSSKYQGGASSKYQESDVSDIELWEARSSTPNQAKKAVQDQGTEQLLMNQKMESSRKSSTRELSQKSSKKTSAKDLSQKSSRKSSIKDLSSKSSGKSSVKVLSQKSSMASNEDGSISLSQHSTKSSMESDRGGDAFRRNSSRKSLGKISSGLTSIGSVHSDNNSSKKSHDERGSMHYHGSSMGSDEGSGNHFHHTSSSGSDERSAHYIQ</sequence>
<evidence type="ECO:0000313" key="7">
    <source>
        <dbReference type="Proteomes" id="UP001497480"/>
    </source>
</evidence>
<dbReference type="InterPro" id="IPR011009">
    <property type="entry name" value="Kinase-like_dom_sf"/>
</dbReference>
<feature type="compositionally biased region" description="Polar residues" evidence="4">
    <location>
        <begin position="320"/>
        <end position="335"/>
    </location>
</feature>
<protein>
    <recommendedName>
        <fullName evidence="5">Tyrosine-protein kinase catalytic domain-containing protein</fullName>
    </recommendedName>
</protein>
<dbReference type="InterPro" id="IPR020635">
    <property type="entry name" value="Tyr_kinase_cat_dom"/>
</dbReference>
<feature type="compositionally biased region" description="Basic and acidic residues" evidence="4">
    <location>
        <begin position="223"/>
        <end position="234"/>
    </location>
</feature>
<dbReference type="EMBL" id="CAXHTB010000012">
    <property type="protein sequence ID" value="CAL0316636.1"/>
    <property type="molecule type" value="Genomic_DNA"/>
</dbReference>
<dbReference type="GO" id="GO:0005886">
    <property type="term" value="C:plasma membrane"/>
    <property type="evidence" value="ECO:0007669"/>
    <property type="project" value="UniProtKB-ARBA"/>
</dbReference>
<dbReference type="Gene3D" id="3.30.200.20">
    <property type="entry name" value="Phosphorylase Kinase, domain 1"/>
    <property type="match status" value="1"/>
</dbReference>
<keyword evidence="2" id="KW-0723">Serine/threonine-protein kinase</keyword>
<evidence type="ECO:0000256" key="4">
    <source>
        <dbReference type="SAM" id="MobiDB-lite"/>
    </source>
</evidence>
<dbReference type="InterPro" id="IPR001245">
    <property type="entry name" value="Ser-Thr/Tyr_kinase_cat_dom"/>
</dbReference>
<dbReference type="SUPFAM" id="SSF56112">
    <property type="entry name" value="Protein kinase-like (PK-like)"/>
    <property type="match status" value="1"/>
</dbReference>
<proteinExistence type="predicted"/>
<evidence type="ECO:0000256" key="3">
    <source>
        <dbReference type="ARBA" id="ARBA00023136"/>
    </source>
</evidence>
<dbReference type="PANTHER" id="PTHR47985">
    <property type="entry name" value="OS07G0668900 PROTEIN"/>
    <property type="match status" value="1"/>
</dbReference>
<feature type="compositionally biased region" description="Acidic residues" evidence="4">
    <location>
        <begin position="144"/>
        <end position="154"/>
    </location>
</feature>
<feature type="region of interest" description="Disordered" evidence="4">
    <location>
        <begin position="137"/>
        <end position="183"/>
    </location>
</feature>
<dbReference type="SMART" id="SM00219">
    <property type="entry name" value="TyrKc"/>
    <property type="match status" value="1"/>
</dbReference>
<evidence type="ECO:0000313" key="6">
    <source>
        <dbReference type="EMBL" id="CAL0316636.1"/>
    </source>
</evidence>
<reference evidence="6 7" key="1">
    <citation type="submission" date="2024-03" db="EMBL/GenBank/DDBJ databases">
        <authorList>
            <person name="Martinez-Hernandez J."/>
        </authorList>
    </citation>
    <scope>NUCLEOTIDE SEQUENCE [LARGE SCALE GENOMIC DNA]</scope>
</reference>
<keyword evidence="3" id="KW-0472">Membrane</keyword>
<dbReference type="GO" id="GO:0004674">
    <property type="term" value="F:protein serine/threonine kinase activity"/>
    <property type="evidence" value="ECO:0007669"/>
    <property type="project" value="UniProtKB-KW"/>
</dbReference>
<keyword evidence="7" id="KW-1185">Reference proteome</keyword>
<feature type="domain" description="Tyrosine-protein kinase catalytic" evidence="5">
    <location>
        <begin position="32"/>
        <end position="222"/>
    </location>
</feature>
<organism evidence="6 7">
    <name type="scientific">Lupinus luteus</name>
    <name type="common">European yellow lupine</name>
    <dbReference type="NCBI Taxonomy" id="3873"/>
    <lineage>
        <taxon>Eukaryota</taxon>
        <taxon>Viridiplantae</taxon>
        <taxon>Streptophyta</taxon>
        <taxon>Embryophyta</taxon>
        <taxon>Tracheophyta</taxon>
        <taxon>Spermatophyta</taxon>
        <taxon>Magnoliopsida</taxon>
        <taxon>eudicotyledons</taxon>
        <taxon>Gunneridae</taxon>
        <taxon>Pentapetalae</taxon>
        <taxon>rosids</taxon>
        <taxon>fabids</taxon>
        <taxon>Fabales</taxon>
        <taxon>Fabaceae</taxon>
        <taxon>Papilionoideae</taxon>
        <taxon>50 kb inversion clade</taxon>
        <taxon>genistoids sensu lato</taxon>
        <taxon>core genistoids</taxon>
        <taxon>Genisteae</taxon>
        <taxon>Lupinus</taxon>
    </lineage>
</organism>
<dbReference type="Proteomes" id="UP001497480">
    <property type="component" value="Unassembled WGS sequence"/>
</dbReference>
<feature type="compositionally biased region" description="Polar residues" evidence="4">
    <location>
        <begin position="278"/>
        <end position="296"/>
    </location>
</feature>